<dbReference type="Gene3D" id="1.25.40.10">
    <property type="entry name" value="Tetratricopeptide repeat domain"/>
    <property type="match status" value="1"/>
</dbReference>
<dbReference type="EMBL" id="JACOGF010000008">
    <property type="protein sequence ID" value="MBC3919179.1"/>
    <property type="molecule type" value="Genomic_DNA"/>
</dbReference>
<accession>A0ABR6ZTQ2</accession>
<name>A0ABR6ZTQ2_9BURK</name>
<comment type="caution">
    <text evidence="1">The sequence shown here is derived from an EMBL/GenBank/DDBJ whole genome shotgun (WGS) entry which is preliminary data.</text>
</comment>
<dbReference type="RefSeq" id="WP_186948442.1">
    <property type="nucleotide sequence ID" value="NZ_JACOGF010000008.1"/>
</dbReference>
<reference evidence="1 2" key="1">
    <citation type="submission" date="2020-08" db="EMBL/GenBank/DDBJ databases">
        <title>Novel species isolated from subtropical streams in China.</title>
        <authorList>
            <person name="Lu H."/>
        </authorList>
    </citation>
    <scope>NUCLEOTIDE SEQUENCE [LARGE SCALE GENOMIC DNA]</scope>
    <source>
        <strain evidence="1 2">CY18W</strain>
    </source>
</reference>
<dbReference type="InterPro" id="IPR006597">
    <property type="entry name" value="Sel1-like"/>
</dbReference>
<dbReference type="SUPFAM" id="SSF81901">
    <property type="entry name" value="HCP-like"/>
    <property type="match status" value="1"/>
</dbReference>
<proteinExistence type="predicted"/>
<organism evidence="1 2">
    <name type="scientific">Undibacterium hunanense</name>
    <dbReference type="NCBI Taxonomy" id="2762292"/>
    <lineage>
        <taxon>Bacteria</taxon>
        <taxon>Pseudomonadati</taxon>
        <taxon>Pseudomonadota</taxon>
        <taxon>Betaproteobacteria</taxon>
        <taxon>Burkholderiales</taxon>
        <taxon>Oxalobacteraceae</taxon>
        <taxon>Undibacterium</taxon>
    </lineage>
</organism>
<sequence length="134" mass="15053">MIPNVKPVSSFNFLEVKELAARGYLNEQLMMAEMYETGRGVRQDDAEAFKWILKAAQQRHAPSQNTVGVKYAMGTGTPQDMVKAYMWFTLGAMGGEMSSIENRFIAGRLLKQEQKTQAETMAVSCWNSSFKNCP</sequence>
<dbReference type="SMART" id="SM00671">
    <property type="entry name" value="SEL1"/>
    <property type="match status" value="2"/>
</dbReference>
<dbReference type="PANTHER" id="PTHR11102">
    <property type="entry name" value="SEL-1-LIKE PROTEIN"/>
    <property type="match status" value="1"/>
</dbReference>
<dbReference type="Proteomes" id="UP000650424">
    <property type="component" value="Unassembled WGS sequence"/>
</dbReference>
<protein>
    <submittedName>
        <fullName evidence="1">Sel1 repeat family protein</fullName>
    </submittedName>
</protein>
<keyword evidence="2" id="KW-1185">Reference proteome</keyword>
<dbReference type="Pfam" id="PF08238">
    <property type="entry name" value="Sel1"/>
    <property type="match status" value="2"/>
</dbReference>
<dbReference type="InterPro" id="IPR011990">
    <property type="entry name" value="TPR-like_helical_dom_sf"/>
</dbReference>
<evidence type="ECO:0000313" key="2">
    <source>
        <dbReference type="Proteomes" id="UP000650424"/>
    </source>
</evidence>
<dbReference type="PANTHER" id="PTHR11102:SF160">
    <property type="entry name" value="ERAD-ASSOCIATED E3 UBIQUITIN-PROTEIN LIGASE COMPONENT HRD3"/>
    <property type="match status" value="1"/>
</dbReference>
<dbReference type="InterPro" id="IPR050767">
    <property type="entry name" value="Sel1_AlgK"/>
</dbReference>
<gene>
    <name evidence="1" type="ORF">H8L32_16930</name>
</gene>
<evidence type="ECO:0000313" key="1">
    <source>
        <dbReference type="EMBL" id="MBC3919179.1"/>
    </source>
</evidence>